<organism evidence="2">
    <name type="scientific">marine sediment metagenome</name>
    <dbReference type="NCBI Taxonomy" id="412755"/>
    <lineage>
        <taxon>unclassified sequences</taxon>
        <taxon>metagenomes</taxon>
        <taxon>ecological metagenomes</taxon>
    </lineage>
</organism>
<comment type="caution">
    <text evidence="2">The sequence shown here is derived from an EMBL/GenBank/DDBJ whole genome shotgun (WGS) entry which is preliminary data.</text>
</comment>
<evidence type="ECO:0000256" key="1">
    <source>
        <dbReference type="SAM" id="MobiDB-lite"/>
    </source>
</evidence>
<protein>
    <submittedName>
        <fullName evidence="2">Uncharacterized protein</fullName>
    </submittedName>
</protein>
<feature type="region of interest" description="Disordered" evidence="1">
    <location>
        <begin position="36"/>
        <end position="79"/>
    </location>
</feature>
<sequence>MYLKPKTRVLFAFTILLLPMLACSSLLGGQDDEAEVPAAVEPAGSPSGQEGGEDANTSQGQDAGQQDTGSEQSDTGDSGAEVAAISIQPSMPINNDALPFQTYQIRMRFSAVSGGNTSSVEMNIARDVPNQAVSYQMSATGMPDMEELDADSIVFVAIGDNTYLSADGECMLMPSGMNNPVEQVWTRNSFLLMDDDMQVQLVGPQNLDGLPVQEYQLEGINAADMLDASGTLFTYSLPDGQEVVVKADMTGTSATNPMTEAREETTINYTFELFAVDAPLTIDIPEGCENPVQIPVPGALAEGDSAAPAGALPAGDAR</sequence>
<accession>A0A0F9KZF8</accession>
<reference evidence="2" key="1">
    <citation type="journal article" date="2015" name="Nature">
        <title>Complex archaea that bridge the gap between prokaryotes and eukaryotes.</title>
        <authorList>
            <person name="Spang A."/>
            <person name="Saw J.H."/>
            <person name="Jorgensen S.L."/>
            <person name="Zaremba-Niedzwiedzka K."/>
            <person name="Martijn J."/>
            <person name="Lind A.E."/>
            <person name="van Eijk R."/>
            <person name="Schleper C."/>
            <person name="Guy L."/>
            <person name="Ettema T.J."/>
        </authorList>
    </citation>
    <scope>NUCLEOTIDE SEQUENCE</scope>
</reference>
<dbReference type="EMBL" id="LAZR01013662">
    <property type="protein sequence ID" value="KKM20950.1"/>
    <property type="molecule type" value="Genomic_DNA"/>
</dbReference>
<proteinExistence type="predicted"/>
<feature type="compositionally biased region" description="Low complexity" evidence="1">
    <location>
        <begin position="303"/>
        <end position="318"/>
    </location>
</feature>
<evidence type="ECO:0000313" key="2">
    <source>
        <dbReference type="EMBL" id="KKM20950.1"/>
    </source>
</evidence>
<gene>
    <name evidence="2" type="ORF">LCGC14_1640290</name>
</gene>
<feature type="region of interest" description="Disordered" evidence="1">
    <location>
        <begin position="299"/>
        <end position="318"/>
    </location>
</feature>
<feature type="compositionally biased region" description="Low complexity" evidence="1">
    <location>
        <begin position="36"/>
        <end position="48"/>
    </location>
</feature>
<dbReference type="AlphaFoldDB" id="A0A0F9KZF8"/>
<name>A0A0F9KZF8_9ZZZZ</name>
<feature type="compositionally biased region" description="Polar residues" evidence="1">
    <location>
        <begin position="55"/>
        <end position="76"/>
    </location>
</feature>